<reference evidence="2 3" key="1">
    <citation type="submission" date="2024-11" db="EMBL/GenBank/DDBJ databases">
        <title>A near-complete genome assembly of Cinchona calisaya.</title>
        <authorList>
            <person name="Lian D.C."/>
            <person name="Zhao X.W."/>
            <person name="Wei L."/>
        </authorList>
    </citation>
    <scope>NUCLEOTIDE SEQUENCE [LARGE SCALE GENOMIC DNA]</scope>
    <source>
        <tissue evidence="2">Nenye</tissue>
    </source>
</reference>
<protein>
    <submittedName>
        <fullName evidence="2">Uncharacterized protein</fullName>
    </submittedName>
</protein>
<organism evidence="2 3">
    <name type="scientific">Cinchona calisaya</name>
    <dbReference type="NCBI Taxonomy" id="153742"/>
    <lineage>
        <taxon>Eukaryota</taxon>
        <taxon>Viridiplantae</taxon>
        <taxon>Streptophyta</taxon>
        <taxon>Embryophyta</taxon>
        <taxon>Tracheophyta</taxon>
        <taxon>Spermatophyta</taxon>
        <taxon>Magnoliopsida</taxon>
        <taxon>eudicotyledons</taxon>
        <taxon>Gunneridae</taxon>
        <taxon>Pentapetalae</taxon>
        <taxon>asterids</taxon>
        <taxon>lamiids</taxon>
        <taxon>Gentianales</taxon>
        <taxon>Rubiaceae</taxon>
        <taxon>Cinchonoideae</taxon>
        <taxon>Cinchoneae</taxon>
        <taxon>Cinchona</taxon>
    </lineage>
</organism>
<evidence type="ECO:0000256" key="1">
    <source>
        <dbReference type="SAM" id="Phobius"/>
    </source>
</evidence>
<sequence length="168" mass="19690">METQETPSLDIVCVKNNDPADDLQVSYVNQSLEAIMQKLTQQMTVITVAFLFLGIILFRSIVQPTIPLRSKWWIPFCIFLSVSIIYWCTIERIIRVYNRVRQEYNSTLSLVLNNGSISAGNEMNWMETSWFASFHILYRQNRYLFVLLSFMMSFTSLILYACYSILHD</sequence>
<dbReference type="AlphaFoldDB" id="A0ABD2ZVX7"/>
<comment type="caution">
    <text evidence="2">The sequence shown here is derived from an EMBL/GenBank/DDBJ whole genome shotgun (WGS) entry which is preliminary data.</text>
</comment>
<gene>
    <name evidence="2" type="ORF">ACH5RR_016098</name>
</gene>
<keyword evidence="1" id="KW-0472">Membrane</keyword>
<feature type="transmembrane region" description="Helical" evidence="1">
    <location>
        <begin position="143"/>
        <end position="166"/>
    </location>
</feature>
<keyword evidence="1" id="KW-0812">Transmembrane</keyword>
<dbReference type="EMBL" id="JBJUIK010000007">
    <property type="protein sequence ID" value="KAL3523264.1"/>
    <property type="molecule type" value="Genomic_DNA"/>
</dbReference>
<proteinExistence type="predicted"/>
<keyword evidence="1" id="KW-1133">Transmembrane helix</keyword>
<evidence type="ECO:0000313" key="3">
    <source>
        <dbReference type="Proteomes" id="UP001630127"/>
    </source>
</evidence>
<evidence type="ECO:0000313" key="2">
    <source>
        <dbReference type="EMBL" id="KAL3523264.1"/>
    </source>
</evidence>
<name>A0ABD2ZVX7_9GENT</name>
<dbReference type="Proteomes" id="UP001630127">
    <property type="component" value="Unassembled WGS sequence"/>
</dbReference>
<accession>A0ABD2ZVX7</accession>
<keyword evidence="3" id="KW-1185">Reference proteome</keyword>
<feature type="transmembrane region" description="Helical" evidence="1">
    <location>
        <begin position="72"/>
        <end position="89"/>
    </location>
</feature>
<feature type="transmembrane region" description="Helical" evidence="1">
    <location>
        <begin position="45"/>
        <end position="66"/>
    </location>
</feature>